<dbReference type="FunFam" id="3.40.640.10:FF:000091">
    <property type="entry name" value="Diaminobutyrate--2-oxoglutarate aminotransferase"/>
    <property type="match status" value="1"/>
</dbReference>
<dbReference type="CDD" id="cd00610">
    <property type="entry name" value="OAT_like"/>
    <property type="match status" value="1"/>
</dbReference>
<dbReference type="EMBL" id="LR130779">
    <property type="protein sequence ID" value="VDN61458.1"/>
    <property type="molecule type" value="Genomic_DNA"/>
</dbReference>
<dbReference type="InterPro" id="IPR015422">
    <property type="entry name" value="PyrdxlP-dep_Trfase_small"/>
</dbReference>
<name>A0A653AYL0_ECTOL</name>
<dbReference type="SUPFAM" id="SSF53383">
    <property type="entry name" value="PLP-dependent transferases"/>
    <property type="match status" value="1"/>
</dbReference>
<dbReference type="InterPro" id="IPR015421">
    <property type="entry name" value="PyrdxlP-dep_Trfase_major"/>
</dbReference>
<dbReference type="Gene3D" id="3.40.640.10">
    <property type="entry name" value="Type I PLP-dependent aspartate aminotransferase-like (Major domain)"/>
    <property type="match status" value="1"/>
</dbReference>
<keyword evidence="4 7" id="KW-0808">Transferase</keyword>
<dbReference type="NCBIfam" id="TIGR00709">
    <property type="entry name" value="dat"/>
    <property type="match status" value="1"/>
</dbReference>
<dbReference type="InterPro" id="IPR049704">
    <property type="entry name" value="Aminotrans_3_PPA_site"/>
</dbReference>
<accession>A0A653AYL0</accession>
<reference evidence="7" key="1">
    <citation type="submission" date="2018-11" db="EMBL/GenBank/DDBJ databases">
        <authorList>
            <consortium name="Genoscope - CEA"/>
            <person name="William W."/>
        </authorList>
    </citation>
    <scope>NUCLEOTIDE SEQUENCE [LARGE SCALE GENOMIC DNA]</scope>
    <source>
        <strain evidence="7">T9AD</strain>
    </source>
</reference>
<dbReference type="EC" id="2.6.1.76" evidence="7"/>
<dbReference type="PIRSF" id="PIRSF000521">
    <property type="entry name" value="Transaminase_4ab_Lys_Orn"/>
    <property type="match status" value="1"/>
</dbReference>
<keyword evidence="5 6" id="KW-0663">Pyridoxal phosphate</keyword>
<keyword evidence="3 7" id="KW-0032">Aminotransferase</keyword>
<evidence type="ECO:0000256" key="1">
    <source>
        <dbReference type="ARBA" id="ARBA00001933"/>
    </source>
</evidence>
<dbReference type="GO" id="GO:0030170">
    <property type="term" value="F:pyridoxal phosphate binding"/>
    <property type="evidence" value="ECO:0007669"/>
    <property type="project" value="InterPro"/>
</dbReference>
<dbReference type="OrthoDB" id="9801052at2"/>
<evidence type="ECO:0000256" key="2">
    <source>
        <dbReference type="ARBA" id="ARBA00008954"/>
    </source>
</evidence>
<organism evidence="7">
    <name type="scientific">Ectopseudomonas oleovorans</name>
    <name type="common">Pseudomonas oleovorans</name>
    <dbReference type="NCBI Taxonomy" id="301"/>
    <lineage>
        <taxon>Bacteria</taxon>
        <taxon>Pseudomonadati</taxon>
        <taxon>Pseudomonadota</taxon>
        <taxon>Gammaproteobacteria</taxon>
        <taxon>Pseudomonadales</taxon>
        <taxon>Pseudomonadaceae</taxon>
        <taxon>Ectopseudomonas</taxon>
    </lineage>
</organism>
<dbReference type="GO" id="GO:0045303">
    <property type="term" value="F:diaminobutyrate-2-oxoglutarate transaminase activity"/>
    <property type="evidence" value="ECO:0007669"/>
    <property type="project" value="UniProtKB-EC"/>
</dbReference>
<dbReference type="PROSITE" id="PS00600">
    <property type="entry name" value="AA_TRANSFER_CLASS_3"/>
    <property type="match status" value="1"/>
</dbReference>
<proteinExistence type="inferred from homology"/>
<evidence type="ECO:0000313" key="7">
    <source>
        <dbReference type="EMBL" id="VDN61458.1"/>
    </source>
</evidence>
<dbReference type="NCBIfam" id="NF005393">
    <property type="entry name" value="PRK06938.1"/>
    <property type="match status" value="1"/>
</dbReference>
<evidence type="ECO:0000256" key="3">
    <source>
        <dbReference type="ARBA" id="ARBA00022576"/>
    </source>
</evidence>
<evidence type="ECO:0000256" key="6">
    <source>
        <dbReference type="RuleBase" id="RU003560"/>
    </source>
</evidence>
<dbReference type="PANTHER" id="PTHR43552:SF1">
    <property type="entry name" value="DIAMINOBUTYRATE--2-OXOGLUTARATE AMINOTRANSFERASE"/>
    <property type="match status" value="1"/>
</dbReference>
<dbReference type="Pfam" id="PF00202">
    <property type="entry name" value="Aminotran_3"/>
    <property type="match status" value="1"/>
</dbReference>
<evidence type="ECO:0000256" key="4">
    <source>
        <dbReference type="ARBA" id="ARBA00022679"/>
    </source>
</evidence>
<sequence>MNAIIPTTNIPLDLRNRHSGLRRPYCLDSTPVLQRQMQRESNARSYPRRIPLELSRAQGVYVEDSRGQVYIDCLAGAGTLALGHNHPVVLEAIQSTLTSGIPLHTLDLSTPIKDAFVQTLFDLLPGDFAKDARIQFCGPTGADAVEAALKLSRTATGRHSVLAFHGAYHGMTLGTLSVSGNLGPKSALGGLLSGVQFLPYPHDFRCPFGLSGEQSIDANLHYIRHLLSDPESGVTQPAAMILETVQGEGGVIPAPDRWLQGLRAITQEHGIPLILDEIQCGIGRTGDMFAFERSTITPDVMTLSKAIGGGLPLSVVVYRGELDQWQPGAHAGTFRGNQLAMAAGDATLRFIRREDITGHVRRVGARLNALLQSLQAEFEWVGDVRGRGLMLGMEIVDPSSCNDVGRPTADGERARKLQRACLERGLIVELGGRHGATVRFLPPLIISEAEIELVGQILYQAAQSVQGEGLTTRQ</sequence>
<comment type="cofactor">
    <cofactor evidence="1">
        <name>pyridoxal 5'-phosphate</name>
        <dbReference type="ChEBI" id="CHEBI:597326"/>
    </cofactor>
</comment>
<dbReference type="Gene3D" id="3.90.1150.10">
    <property type="entry name" value="Aspartate Aminotransferase, domain 1"/>
    <property type="match status" value="1"/>
</dbReference>
<dbReference type="InterPro" id="IPR005814">
    <property type="entry name" value="Aminotrans_3"/>
</dbReference>
<dbReference type="AlphaFoldDB" id="A0A653AYL0"/>
<dbReference type="PANTHER" id="PTHR43552">
    <property type="entry name" value="DIAMINOBUTYRATE--2-OXOGLUTARATE AMINOTRANSFERASE"/>
    <property type="match status" value="1"/>
</dbReference>
<gene>
    <name evidence="7" type="primary">rhbA</name>
    <name evidence="7" type="ORF">POT9AD_0467</name>
</gene>
<dbReference type="InterPro" id="IPR004637">
    <property type="entry name" value="Dat"/>
</dbReference>
<evidence type="ECO:0000256" key="5">
    <source>
        <dbReference type="ARBA" id="ARBA00022898"/>
    </source>
</evidence>
<comment type="similarity">
    <text evidence="2 6">Belongs to the class-III pyridoxal-phosphate-dependent aminotransferase family.</text>
</comment>
<protein>
    <submittedName>
        <fullName evidence="7">Diaminobutyrate--2-oxoglutarate aminotransferase</fullName>
        <ecNumber evidence="7">2.6.1.76</ecNumber>
    </submittedName>
</protein>
<dbReference type="InterPro" id="IPR015424">
    <property type="entry name" value="PyrdxlP-dep_Trfase"/>
</dbReference>